<dbReference type="InterPro" id="IPR036388">
    <property type="entry name" value="WH-like_DNA-bd_sf"/>
</dbReference>
<gene>
    <name evidence="3" type="ORF">ISP14_04330</name>
</gene>
<dbReference type="Gene3D" id="1.10.10.10">
    <property type="entry name" value="Winged helix-like DNA-binding domain superfamily/Winged helix DNA-binding domain"/>
    <property type="match status" value="1"/>
</dbReference>
<dbReference type="InterPro" id="IPR000792">
    <property type="entry name" value="Tscrpt_reg_LuxR_C"/>
</dbReference>
<feature type="region of interest" description="Disordered" evidence="1">
    <location>
        <begin position="232"/>
        <end position="266"/>
    </location>
</feature>
<feature type="compositionally biased region" description="Pro residues" evidence="1">
    <location>
        <begin position="256"/>
        <end position="266"/>
    </location>
</feature>
<dbReference type="SUPFAM" id="SSF46894">
    <property type="entry name" value="C-terminal effector domain of the bipartite response regulators"/>
    <property type="match status" value="1"/>
</dbReference>
<dbReference type="EMBL" id="JADIKL010000002">
    <property type="protein sequence ID" value="MFK2930013.1"/>
    <property type="molecule type" value="Genomic_DNA"/>
</dbReference>
<keyword evidence="4" id="KW-1185">Reference proteome</keyword>
<evidence type="ECO:0000256" key="1">
    <source>
        <dbReference type="SAM" id="MobiDB-lite"/>
    </source>
</evidence>
<organism evidence="3 4">
    <name type="scientific">Dyella agri</name>
    <dbReference type="NCBI Taxonomy" id="1926869"/>
    <lineage>
        <taxon>Bacteria</taxon>
        <taxon>Pseudomonadati</taxon>
        <taxon>Pseudomonadota</taxon>
        <taxon>Gammaproteobacteria</taxon>
        <taxon>Lysobacterales</taxon>
        <taxon>Rhodanobacteraceae</taxon>
        <taxon>Dyella</taxon>
    </lineage>
</organism>
<reference evidence="3 4" key="1">
    <citation type="submission" date="2020-10" db="EMBL/GenBank/DDBJ databases">
        <title>Phylogeny of dyella-like bacteria.</title>
        <authorList>
            <person name="Fu J."/>
        </authorList>
    </citation>
    <scope>NUCLEOTIDE SEQUENCE [LARGE SCALE GENOMIC DNA]</scope>
    <source>
        <strain evidence="3 4">DKC-1</strain>
    </source>
</reference>
<protein>
    <submittedName>
        <fullName evidence="3">Helix-turn-helix transcriptional regulator</fullName>
    </submittedName>
</protein>
<evidence type="ECO:0000259" key="2">
    <source>
        <dbReference type="SMART" id="SM00421"/>
    </source>
</evidence>
<dbReference type="RefSeq" id="WP_404536528.1">
    <property type="nucleotide sequence ID" value="NZ_JADIKL010000002.1"/>
</dbReference>
<name>A0ABW8KGG5_9GAMM</name>
<accession>A0ABW8KGG5</accession>
<evidence type="ECO:0000313" key="4">
    <source>
        <dbReference type="Proteomes" id="UP001620397"/>
    </source>
</evidence>
<dbReference type="PRINTS" id="PR00038">
    <property type="entry name" value="HTHLUXR"/>
</dbReference>
<dbReference type="SMART" id="SM00421">
    <property type="entry name" value="HTH_LUXR"/>
    <property type="match status" value="1"/>
</dbReference>
<proteinExistence type="predicted"/>
<dbReference type="InterPro" id="IPR016032">
    <property type="entry name" value="Sig_transdc_resp-reg_C-effctor"/>
</dbReference>
<comment type="caution">
    <text evidence="3">The sequence shown here is derived from an EMBL/GenBank/DDBJ whole genome shotgun (WGS) entry which is preliminary data.</text>
</comment>
<feature type="domain" description="HTH luxR-type" evidence="2">
    <location>
        <begin position="159"/>
        <end position="216"/>
    </location>
</feature>
<dbReference type="Pfam" id="PF00196">
    <property type="entry name" value="GerE"/>
    <property type="match status" value="1"/>
</dbReference>
<dbReference type="Proteomes" id="UP001620397">
    <property type="component" value="Unassembled WGS sequence"/>
</dbReference>
<evidence type="ECO:0000313" key="3">
    <source>
        <dbReference type="EMBL" id="MFK2930013.1"/>
    </source>
</evidence>
<sequence>MGKRQQHFDLWEIIASPDDARDFSGPPIPVAALRQMLDRLVTGVILVDAAARPHYLNRQASVILAEHDGLAMQLDGLHAATASCTRRLRRAVALAGRGVPGDGASLRGRMRLALPRPSLRLPLLLNLCPLTTTPQPWVAIFITDPNGRMSVPREAIAEVFGLTPREAALAALLAEGRSLRDCARLLLIGEGTARNHLKRVFEKTLMHSQSQLVTQLQRFVAPCRQPRIPAASGALAIPAEDRRGGEARSAGRKSPPSRPGYMPSPR</sequence>